<comment type="subcellular location">
    <subcellularLocation>
        <location evidence="2">Membrane</location>
    </subcellularLocation>
</comment>
<dbReference type="InterPro" id="IPR003594">
    <property type="entry name" value="HATPase_dom"/>
</dbReference>
<dbReference type="Pfam" id="PF02518">
    <property type="entry name" value="HATPase_c"/>
    <property type="match status" value="1"/>
</dbReference>
<accession>A0A2T5BI40</accession>
<dbReference type="InterPro" id="IPR004358">
    <property type="entry name" value="Sig_transdc_His_kin-like_C"/>
</dbReference>
<comment type="catalytic activity">
    <reaction evidence="1">
        <text>ATP + protein L-histidine = ADP + protein N-phospho-L-histidine.</text>
        <dbReference type="EC" id="2.7.13.3"/>
    </reaction>
</comment>
<dbReference type="SMART" id="SM00387">
    <property type="entry name" value="HATPase_c"/>
    <property type="match status" value="1"/>
</dbReference>
<evidence type="ECO:0000256" key="3">
    <source>
        <dbReference type="ARBA" id="ARBA00012438"/>
    </source>
</evidence>
<dbReference type="PROSITE" id="PS50109">
    <property type="entry name" value="HIS_KIN"/>
    <property type="match status" value="1"/>
</dbReference>
<dbReference type="EC" id="2.7.13.3" evidence="3"/>
<dbReference type="RefSeq" id="WP_108001024.1">
    <property type="nucleotide sequence ID" value="NZ_JBHEEX010000006.1"/>
</dbReference>
<keyword evidence="10 11" id="KW-0472">Membrane</keyword>
<dbReference type="GO" id="GO:0000155">
    <property type="term" value="F:phosphorelay sensor kinase activity"/>
    <property type="evidence" value="ECO:0007669"/>
    <property type="project" value="InterPro"/>
</dbReference>
<dbReference type="InterPro" id="IPR003661">
    <property type="entry name" value="HisK_dim/P_dom"/>
</dbReference>
<organism evidence="14 15">
    <name type="scientific">Mycoplana dimorpha</name>
    <dbReference type="NCBI Taxonomy" id="28320"/>
    <lineage>
        <taxon>Bacteria</taxon>
        <taxon>Pseudomonadati</taxon>
        <taxon>Pseudomonadota</taxon>
        <taxon>Alphaproteobacteria</taxon>
        <taxon>Hyphomicrobiales</taxon>
        <taxon>Rhizobiaceae</taxon>
        <taxon>Mycoplana</taxon>
    </lineage>
</organism>
<dbReference type="PRINTS" id="PR00344">
    <property type="entry name" value="BCTRLSENSOR"/>
</dbReference>
<feature type="transmembrane region" description="Helical" evidence="11">
    <location>
        <begin position="20"/>
        <end position="41"/>
    </location>
</feature>
<proteinExistence type="predicted"/>
<keyword evidence="7 14" id="KW-0418">Kinase</keyword>
<dbReference type="SMART" id="SM00388">
    <property type="entry name" value="HisKA"/>
    <property type="match status" value="1"/>
</dbReference>
<keyword evidence="4" id="KW-0597">Phosphoprotein</keyword>
<dbReference type="InterPro" id="IPR050428">
    <property type="entry name" value="TCS_sensor_his_kinase"/>
</dbReference>
<evidence type="ECO:0000256" key="2">
    <source>
        <dbReference type="ARBA" id="ARBA00004370"/>
    </source>
</evidence>
<dbReference type="AlphaFoldDB" id="A0A2T5BI40"/>
<keyword evidence="8 11" id="KW-1133">Transmembrane helix</keyword>
<evidence type="ECO:0000313" key="14">
    <source>
        <dbReference type="EMBL" id="PTM98665.1"/>
    </source>
</evidence>
<keyword evidence="6 11" id="KW-0812">Transmembrane</keyword>
<dbReference type="Proteomes" id="UP000241247">
    <property type="component" value="Unassembled WGS sequence"/>
</dbReference>
<sequence length="475" mass="52291">MGSDARAPGGARSLTFRVLLLASLWSMVALVVIALVISTLYRRSAESSFQDLLRAQLYNVINSVSIDENRALTGVPQLGDLRFSQPQTGWYWIVEPIGDSFPSEPLTSTSLGFGSIPIPDTETIPFDTRYERYYTAEDTFGNTVEVVETEVVLDQDGRTARFRVAGNRNVLEDDIQAFSRNFYIALAGFGFGSLCLNAAAILIGLKPLDHVRKSLEQIRAGQAERLGGVFPREIQPLASEVNALIDTNRRIIERARMQVGNLAHSLKTPIAVLLNESRVLDAPHGDLVRNQAEAMQSQVQSYLNRARIAAQRESVLARTEAAPVLQRLARVMRRLNADIDFPLTVEPEDLMLAMEQQDIEEVVGNLLENAARYANRTVAVRATLAPEEGDAGDPQRRRWIVLEVEDDGPGLEPHEIQEALKRGKRLDESKPGTGLGLSIVREITSEYQGTLTLSRGESGGLLARLVLPAVAKDVA</sequence>
<keyword evidence="15" id="KW-1185">Reference proteome</keyword>
<comment type="caution">
    <text evidence="14">The sequence shown here is derived from an EMBL/GenBank/DDBJ whole genome shotgun (WGS) entry which is preliminary data.</text>
</comment>
<dbReference type="Gene3D" id="3.30.565.10">
    <property type="entry name" value="Histidine kinase-like ATPase, C-terminal domain"/>
    <property type="match status" value="1"/>
</dbReference>
<dbReference type="InterPro" id="IPR036890">
    <property type="entry name" value="HATPase_C_sf"/>
</dbReference>
<evidence type="ECO:0000256" key="8">
    <source>
        <dbReference type="ARBA" id="ARBA00022989"/>
    </source>
</evidence>
<dbReference type="PANTHER" id="PTHR45436">
    <property type="entry name" value="SENSOR HISTIDINE KINASE YKOH"/>
    <property type="match status" value="1"/>
</dbReference>
<dbReference type="PROSITE" id="PS50885">
    <property type="entry name" value="HAMP"/>
    <property type="match status" value="1"/>
</dbReference>
<feature type="transmembrane region" description="Helical" evidence="11">
    <location>
        <begin position="182"/>
        <end position="205"/>
    </location>
</feature>
<evidence type="ECO:0000256" key="9">
    <source>
        <dbReference type="ARBA" id="ARBA00023012"/>
    </source>
</evidence>
<evidence type="ECO:0000256" key="4">
    <source>
        <dbReference type="ARBA" id="ARBA00022553"/>
    </source>
</evidence>
<dbReference type="OrthoDB" id="9809567at2"/>
<evidence type="ECO:0000256" key="1">
    <source>
        <dbReference type="ARBA" id="ARBA00000085"/>
    </source>
</evidence>
<dbReference type="PANTHER" id="PTHR45436:SF5">
    <property type="entry name" value="SENSOR HISTIDINE KINASE TRCS"/>
    <property type="match status" value="1"/>
</dbReference>
<reference evidence="14 15" key="1">
    <citation type="submission" date="2018-04" db="EMBL/GenBank/DDBJ databases">
        <title>Genomic Encyclopedia of Type Strains, Phase IV (KMG-IV): sequencing the most valuable type-strain genomes for metagenomic binning, comparative biology and taxonomic classification.</title>
        <authorList>
            <person name="Goeker M."/>
        </authorList>
    </citation>
    <scope>NUCLEOTIDE SEQUENCE [LARGE SCALE GENOMIC DNA]</scope>
    <source>
        <strain evidence="14 15">DSM 7138</strain>
    </source>
</reference>
<dbReference type="Gene3D" id="1.10.287.130">
    <property type="match status" value="1"/>
</dbReference>
<evidence type="ECO:0000256" key="11">
    <source>
        <dbReference type="SAM" id="Phobius"/>
    </source>
</evidence>
<evidence type="ECO:0000256" key="5">
    <source>
        <dbReference type="ARBA" id="ARBA00022679"/>
    </source>
</evidence>
<keyword evidence="5" id="KW-0808">Transferase</keyword>
<evidence type="ECO:0000259" key="12">
    <source>
        <dbReference type="PROSITE" id="PS50109"/>
    </source>
</evidence>
<feature type="domain" description="Histidine kinase" evidence="12">
    <location>
        <begin position="261"/>
        <end position="471"/>
    </location>
</feature>
<feature type="domain" description="HAMP" evidence="13">
    <location>
        <begin position="202"/>
        <end position="253"/>
    </location>
</feature>
<dbReference type="SUPFAM" id="SSF55874">
    <property type="entry name" value="ATPase domain of HSP90 chaperone/DNA topoisomerase II/histidine kinase"/>
    <property type="match status" value="1"/>
</dbReference>
<keyword evidence="9" id="KW-0902">Two-component regulatory system</keyword>
<dbReference type="GO" id="GO:0005886">
    <property type="term" value="C:plasma membrane"/>
    <property type="evidence" value="ECO:0007669"/>
    <property type="project" value="TreeGrafter"/>
</dbReference>
<evidence type="ECO:0000256" key="7">
    <source>
        <dbReference type="ARBA" id="ARBA00022777"/>
    </source>
</evidence>
<evidence type="ECO:0000313" key="15">
    <source>
        <dbReference type="Proteomes" id="UP000241247"/>
    </source>
</evidence>
<dbReference type="EMBL" id="PZZZ01000001">
    <property type="protein sequence ID" value="PTM98665.1"/>
    <property type="molecule type" value="Genomic_DNA"/>
</dbReference>
<evidence type="ECO:0000259" key="13">
    <source>
        <dbReference type="PROSITE" id="PS50885"/>
    </source>
</evidence>
<gene>
    <name evidence="14" type="ORF">C7449_101330</name>
</gene>
<evidence type="ECO:0000256" key="10">
    <source>
        <dbReference type="ARBA" id="ARBA00023136"/>
    </source>
</evidence>
<protein>
    <recommendedName>
        <fullName evidence="3">histidine kinase</fullName>
        <ecNumber evidence="3">2.7.13.3</ecNumber>
    </recommendedName>
</protein>
<evidence type="ECO:0000256" key="6">
    <source>
        <dbReference type="ARBA" id="ARBA00022692"/>
    </source>
</evidence>
<dbReference type="InterPro" id="IPR003660">
    <property type="entry name" value="HAMP_dom"/>
</dbReference>
<name>A0A2T5BI40_MYCDI</name>
<dbReference type="InterPro" id="IPR005467">
    <property type="entry name" value="His_kinase_dom"/>
</dbReference>